<dbReference type="STRING" id="83219.PM02_17810"/>
<proteinExistence type="predicted"/>
<evidence type="ECO:0000313" key="2">
    <source>
        <dbReference type="Proteomes" id="UP000027337"/>
    </source>
</evidence>
<comment type="caution">
    <text evidence="1">The sequence shown here is derived from an EMBL/GenBank/DDBJ whole genome shotgun (WGS) entry which is preliminary data.</text>
</comment>
<keyword evidence="2" id="KW-1185">Reference proteome</keyword>
<dbReference type="Gene3D" id="2.120.10.10">
    <property type="match status" value="1"/>
</dbReference>
<evidence type="ECO:0008006" key="3">
    <source>
        <dbReference type="Google" id="ProtNLM"/>
    </source>
</evidence>
<name>A0A061SJ86_9RHOB</name>
<dbReference type="InterPro" id="IPR036278">
    <property type="entry name" value="Sialidase_sf"/>
</dbReference>
<dbReference type="CDD" id="cd15482">
    <property type="entry name" value="Sialidase_non-viral"/>
    <property type="match status" value="1"/>
</dbReference>
<sequence length="431" mass="46405">MPGFISTPKVLVPKRPLAGRLGRFLSSGLVAPAFSLCSLGGALAEQPVFDSLVLLEPPTSGIAQEPYLDVSGTSLLMSWMVPTASEILVQFARLDDVGWSNPVTVGRGEDLFVNWADFPTVAAFGDGNIALHWLRRASRSGYGYHVELSLSNDIGRSWSDPIIPYSDRSDQQHGFVTMSGNADGALELLWLDARGYGQTGLLARADNMQLRATRIDADGRLESDRPVDSKTCSCCQTSSARLGDGSLVVAYRDRTDAEIRDISIVRLLDGAWTDPVNVHPDGWEISGCPVNGPAVAAQGERVAVAWFTAADDVAAVKLAFSDDAGTGFATPARIDLGDPLGRVDTLFLEDGSVLVTWLEWQGDDEVLLACRALESRGCVTRQVLARNSSDASMNFPRMARIGQDVYFALTTPINARQSTVTVMRGQLGPLE</sequence>
<dbReference type="EMBL" id="JEMU01000020">
    <property type="protein sequence ID" value="KAJ01751.1"/>
    <property type="molecule type" value="Genomic_DNA"/>
</dbReference>
<protein>
    <recommendedName>
        <fullName evidence="3">BNR repeat protein</fullName>
    </recommendedName>
</protein>
<dbReference type="eggNOG" id="COG4409">
    <property type="taxonomic scope" value="Bacteria"/>
</dbReference>
<evidence type="ECO:0000313" key="1">
    <source>
        <dbReference type="EMBL" id="KAJ01751.1"/>
    </source>
</evidence>
<gene>
    <name evidence="1" type="ORF">PM02_17810</name>
</gene>
<dbReference type="Proteomes" id="UP000027337">
    <property type="component" value="Unassembled WGS sequence"/>
</dbReference>
<dbReference type="AlphaFoldDB" id="A0A061SJ86"/>
<dbReference type="SUPFAM" id="SSF50939">
    <property type="entry name" value="Sialidases"/>
    <property type="match status" value="1"/>
</dbReference>
<accession>A0A061SJ86</accession>
<organism evidence="1 2">
    <name type="scientific">Sulfitobacter mediterraneus</name>
    <dbReference type="NCBI Taxonomy" id="83219"/>
    <lineage>
        <taxon>Bacteria</taxon>
        <taxon>Pseudomonadati</taxon>
        <taxon>Pseudomonadota</taxon>
        <taxon>Alphaproteobacteria</taxon>
        <taxon>Rhodobacterales</taxon>
        <taxon>Roseobacteraceae</taxon>
        <taxon>Sulfitobacter</taxon>
    </lineage>
</organism>
<reference evidence="1 2" key="1">
    <citation type="journal article" date="2014" name="Genome Announc.">
        <title>Draft Genome Sequences of Two Isolates of the Roseobacter Group, Sulfitobacter sp. Strains 3SOLIMAR09 and 1FIGIMAR09, from Harbors of Mallorca Island (Mediterranean Sea).</title>
        <authorList>
            <person name="Mas-Llado M."/>
            <person name="Pina-Villalonga J.M."/>
            <person name="Brunet-Galmes I."/>
            <person name="Nogales B."/>
            <person name="Bosch R."/>
        </authorList>
    </citation>
    <scope>NUCLEOTIDE SEQUENCE [LARGE SCALE GENOMIC DNA]</scope>
    <source>
        <strain evidence="1 2">1FIGIMAR09</strain>
    </source>
</reference>